<protein>
    <recommendedName>
        <fullName evidence="6">Mid2 domain-containing protein</fullName>
    </recommendedName>
</protein>
<evidence type="ECO:0000256" key="2">
    <source>
        <dbReference type="SAM" id="Phobius"/>
    </source>
</evidence>
<keyword evidence="2" id="KW-1133">Transmembrane helix</keyword>
<feature type="compositionally biased region" description="Low complexity" evidence="1">
    <location>
        <begin position="188"/>
        <end position="207"/>
    </location>
</feature>
<sequence>MAHLLLLLYLTILSSCLASSTSTYGQQRKSIAHIPNSTTTATQSYQRRQKRQTTSIVSTCGYYNGDPKSSRTAESGFGCSVNTSNGLWGFCPTNVREATDCGLAGYCEDRHSCKNGCGRLSNRPEIATITCESKHFCSTALLINGPNQSFEYIACGGAFTTERLLAVPSAVTATTTASPRILSKVTISEPTQSSPSPTSGFFTSRSSSSVSSISYTKPSEAPSNTTPPLPILSVSTESLNLEPANNNHTNISAIMGGTVAGIVVICATILGLYFIHQKREGFRDPPALLPPRYSQSWEFRDSKLVEARLVQIPKLVQKSSRWNSSYGPVEMAAYERHTSPIELPAGRMM</sequence>
<dbReference type="EMBL" id="MU005769">
    <property type="protein sequence ID" value="KAF2710085.1"/>
    <property type="molecule type" value="Genomic_DNA"/>
</dbReference>
<dbReference type="Proteomes" id="UP000799428">
    <property type="component" value="Unassembled WGS sequence"/>
</dbReference>
<keyword evidence="3" id="KW-0732">Signal</keyword>
<evidence type="ECO:0000256" key="1">
    <source>
        <dbReference type="SAM" id="MobiDB-lite"/>
    </source>
</evidence>
<evidence type="ECO:0000256" key="3">
    <source>
        <dbReference type="SAM" id="SignalP"/>
    </source>
</evidence>
<proteinExistence type="predicted"/>
<name>A0A6G1KC22_9PLEO</name>
<feature type="chain" id="PRO_5026353898" description="Mid2 domain-containing protein" evidence="3">
    <location>
        <begin position="19"/>
        <end position="349"/>
    </location>
</feature>
<dbReference type="OrthoDB" id="3547571at2759"/>
<feature type="region of interest" description="Disordered" evidence="1">
    <location>
        <begin position="184"/>
        <end position="207"/>
    </location>
</feature>
<organism evidence="4 5">
    <name type="scientific">Pleomassaria siparia CBS 279.74</name>
    <dbReference type="NCBI Taxonomy" id="1314801"/>
    <lineage>
        <taxon>Eukaryota</taxon>
        <taxon>Fungi</taxon>
        <taxon>Dikarya</taxon>
        <taxon>Ascomycota</taxon>
        <taxon>Pezizomycotina</taxon>
        <taxon>Dothideomycetes</taxon>
        <taxon>Pleosporomycetidae</taxon>
        <taxon>Pleosporales</taxon>
        <taxon>Pleomassariaceae</taxon>
        <taxon>Pleomassaria</taxon>
    </lineage>
</organism>
<evidence type="ECO:0008006" key="6">
    <source>
        <dbReference type="Google" id="ProtNLM"/>
    </source>
</evidence>
<feature type="transmembrane region" description="Helical" evidence="2">
    <location>
        <begin position="253"/>
        <end position="275"/>
    </location>
</feature>
<keyword evidence="5" id="KW-1185">Reference proteome</keyword>
<evidence type="ECO:0000313" key="4">
    <source>
        <dbReference type="EMBL" id="KAF2710085.1"/>
    </source>
</evidence>
<feature type="signal peptide" evidence="3">
    <location>
        <begin position="1"/>
        <end position="18"/>
    </location>
</feature>
<accession>A0A6G1KC22</accession>
<evidence type="ECO:0000313" key="5">
    <source>
        <dbReference type="Proteomes" id="UP000799428"/>
    </source>
</evidence>
<gene>
    <name evidence="4" type="ORF">K504DRAFT_533079</name>
</gene>
<reference evidence="4" key="1">
    <citation type="journal article" date="2020" name="Stud. Mycol.">
        <title>101 Dothideomycetes genomes: a test case for predicting lifestyles and emergence of pathogens.</title>
        <authorList>
            <person name="Haridas S."/>
            <person name="Albert R."/>
            <person name="Binder M."/>
            <person name="Bloem J."/>
            <person name="Labutti K."/>
            <person name="Salamov A."/>
            <person name="Andreopoulos B."/>
            <person name="Baker S."/>
            <person name="Barry K."/>
            <person name="Bills G."/>
            <person name="Bluhm B."/>
            <person name="Cannon C."/>
            <person name="Castanera R."/>
            <person name="Culley D."/>
            <person name="Daum C."/>
            <person name="Ezra D."/>
            <person name="Gonzalez J."/>
            <person name="Henrissat B."/>
            <person name="Kuo A."/>
            <person name="Liang C."/>
            <person name="Lipzen A."/>
            <person name="Lutzoni F."/>
            <person name="Magnuson J."/>
            <person name="Mondo S."/>
            <person name="Nolan M."/>
            <person name="Ohm R."/>
            <person name="Pangilinan J."/>
            <person name="Park H.-J."/>
            <person name="Ramirez L."/>
            <person name="Alfaro M."/>
            <person name="Sun H."/>
            <person name="Tritt A."/>
            <person name="Yoshinaga Y."/>
            <person name="Zwiers L.-H."/>
            <person name="Turgeon B."/>
            <person name="Goodwin S."/>
            <person name="Spatafora J."/>
            <person name="Crous P."/>
            <person name="Grigoriev I."/>
        </authorList>
    </citation>
    <scope>NUCLEOTIDE SEQUENCE</scope>
    <source>
        <strain evidence="4">CBS 279.74</strain>
    </source>
</reference>
<dbReference type="AlphaFoldDB" id="A0A6G1KC22"/>
<keyword evidence="2" id="KW-0812">Transmembrane</keyword>
<keyword evidence="2" id="KW-0472">Membrane</keyword>